<dbReference type="SUPFAM" id="SSF52440">
    <property type="entry name" value="PreATP-grasp domain"/>
    <property type="match status" value="1"/>
</dbReference>
<dbReference type="PANTHER" id="PTHR11130:SF0">
    <property type="entry name" value="GLUTATHIONE SYNTHETASE"/>
    <property type="match status" value="1"/>
</dbReference>
<evidence type="ECO:0000256" key="5">
    <source>
        <dbReference type="ARBA" id="ARBA00022684"/>
    </source>
</evidence>
<keyword evidence="9 10" id="KW-0460">Magnesium</keyword>
<comment type="pathway">
    <text evidence="1 10">Sulfur metabolism; glutathione biosynthesis; glutathione from L-cysteine and L-glutamate: step 2/2.</text>
</comment>
<evidence type="ECO:0000256" key="12">
    <source>
        <dbReference type="PIRSR" id="PIRSR001558-2"/>
    </source>
</evidence>
<protein>
    <recommendedName>
        <fullName evidence="10">Glutathione synthetase</fullName>
        <shortName evidence="10">GSH-S</shortName>
        <ecNumber evidence="10">6.3.2.3</ecNumber>
    </recommendedName>
</protein>
<evidence type="ECO:0000313" key="16">
    <source>
        <dbReference type="EMBL" id="EIW81562.1"/>
    </source>
</evidence>
<accession>A0A5M3MQW2</accession>
<feature type="binding site" evidence="11">
    <location>
        <position position="512"/>
    </location>
    <ligand>
        <name>ATP</name>
        <dbReference type="ChEBI" id="CHEBI:30616"/>
    </ligand>
</feature>
<evidence type="ECO:0000256" key="4">
    <source>
        <dbReference type="ARBA" id="ARBA00022598"/>
    </source>
</evidence>
<feature type="binding site" evidence="11">
    <location>
        <position position="133"/>
    </location>
    <ligand>
        <name>substrate</name>
    </ligand>
</feature>
<feature type="binding site" evidence="11">
    <location>
        <position position="153"/>
    </location>
    <ligand>
        <name>ATP</name>
        <dbReference type="ChEBI" id="CHEBI:30616"/>
    </ligand>
</feature>
<comment type="subunit">
    <text evidence="3">Homodimer.</text>
</comment>
<gene>
    <name evidence="16" type="ORF">CONPUDRAFT_104990</name>
</gene>
<keyword evidence="5 10" id="KW-0317">Glutathione biosynthesis</keyword>
<dbReference type="Pfam" id="PF03917">
    <property type="entry name" value="GSH_synth_ATP"/>
    <property type="match status" value="1"/>
</dbReference>
<dbReference type="RefSeq" id="XP_007768870.1">
    <property type="nucleotide sequence ID" value="XM_007770680.1"/>
</dbReference>
<evidence type="ECO:0000256" key="8">
    <source>
        <dbReference type="ARBA" id="ARBA00022840"/>
    </source>
</evidence>
<dbReference type="PANTHER" id="PTHR11130">
    <property type="entry name" value="GLUTATHIONE SYNTHETASE"/>
    <property type="match status" value="1"/>
</dbReference>
<feature type="binding site" evidence="11">
    <location>
        <position position="506"/>
    </location>
    <ligand>
        <name>ATP</name>
        <dbReference type="ChEBI" id="CHEBI:30616"/>
    </ligand>
</feature>
<dbReference type="InterPro" id="IPR005615">
    <property type="entry name" value="Glutathione_synthase"/>
</dbReference>
<evidence type="ECO:0000256" key="2">
    <source>
        <dbReference type="ARBA" id="ARBA00010385"/>
    </source>
</evidence>
<dbReference type="InterPro" id="IPR004887">
    <property type="entry name" value="GSH_synth_subst-bd"/>
</dbReference>
<keyword evidence="6 10" id="KW-0479">Metal-binding</keyword>
<dbReference type="GO" id="GO:0043295">
    <property type="term" value="F:glutathione binding"/>
    <property type="evidence" value="ECO:0007669"/>
    <property type="project" value="UniProtKB-UniRule"/>
</dbReference>
<feature type="binding site" evidence="11">
    <location>
        <position position="322"/>
    </location>
    <ligand>
        <name>ATP</name>
        <dbReference type="ChEBI" id="CHEBI:30616"/>
    </ligand>
</feature>
<dbReference type="InterPro" id="IPR016185">
    <property type="entry name" value="PreATP-grasp_dom_sf"/>
</dbReference>
<dbReference type="InterPro" id="IPR037013">
    <property type="entry name" value="GSH-S_sub-bd_sf"/>
</dbReference>
<proteinExistence type="inferred from homology"/>
<evidence type="ECO:0000313" key="17">
    <source>
        <dbReference type="Proteomes" id="UP000053558"/>
    </source>
</evidence>
<dbReference type="UniPathway" id="UPA00142">
    <property type="reaction ID" value="UER00210"/>
</dbReference>
<organism evidence="16 17">
    <name type="scientific">Coniophora puteana (strain RWD-64-598)</name>
    <name type="common">Brown rot fungus</name>
    <dbReference type="NCBI Taxonomy" id="741705"/>
    <lineage>
        <taxon>Eukaryota</taxon>
        <taxon>Fungi</taxon>
        <taxon>Dikarya</taxon>
        <taxon>Basidiomycota</taxon>
        <taxon>Agaricomycotina</taxon>
        <taxon>Agaricomycetes</taxon>
        <taxon>Agaricomycetidae</taxon>
        <taxon>Boletales</taxon>
        <taxon>Coniophorineae</taxon>
        <taxon>Coniophoraceae</taxon>
        <taxon>Coniophora</taxon>
    </lineage>
</organism>
<dbReference type="KEGG" id="cput:CONPUDRAFT_104990"/>
<name>A0A5M3MQW2_CONPW</name>
<evidence type="ECO:0000256" key="11">
    <source>
        <dbReference type="PIRSR" id="PIRSR001558-1"/>
    </source>
</evidence>
<feature type="binding site" evidence="13">
    <location>
        <begin position="283"/>
        <end position="286"/>
    </location>
    <ligand>
        <name>substrate</name>
    </ligand>
</feature>
<feature type="binding site" evidence="11">
    <location>
        <position position="234"/>
    </location>
    <ligand>
        <name>substrate</name>
    </ligand>
</feature>
<keyword evidence="7 10" id="KW-0547">Nucleotide-binding</keyword>
<feature type="binding site" evidence="11">
    <location>
        <position position="479"/>
    </location>
    <ligand>
        <name>ATP</name>
        <dbReference type="ChEBI" id="CHEBI:30616"/>
    </ligand>
</feature>
<dbReference type="EMBL" id="JH711578">
    <property type="protein sequence ID" value="EIW81562.1"/>
    <property type="molecule type" value="Genomic_DNA"/>
</dbReference>
<dbReference type="Gene3D" id="1.10.1080.10">
    <property type="entry name" value="Glutathione Synthetase, Chain A, domain 3"/>
    <property type="match status" value="1"/>
</dbReference>
<evidence type="ECO:0000256" key="1">
    <source>
        <dbReference type="ARBA" id="ARBA00004965"/>
    </source>
</evidence>
<dbReference type="InterPro" id="IPR014709">
    <property type="entry name" value="Glutathione_synthase_C_euk"/>
</dbReference>
<feature type="binding site" evidence="12">
    <location>
        <position position="155"/>
    </location>
    <ligand>
        <name>Mg(2+)</name>
        <dbReference type="ChEBI" id="CHEBI:18420"/>
    </ligand>
</feature>
<evidence type="ECO:0000256" key="3">
    <source>
        <dbReference type="ARBA" id="ARBA00011738"/>
    </source>
</evidence>
<dbReference type="InterPro" id="IPR014042">
    <property type="entry name" value="Glutathione_synthase_a-hlx"/>
</dbReference>
<dbReference type="AlphaFoldDB" id="A0A5M3MQW2"/>
<comment type="cofactor">
    <cofactor evidence="10 12">
        <name>Mg(2+)</name>
        <dbReference type="ChEBI" id="CHEBI:18420"/>
    </cofactor>
    <text evidence="10 12">Binds 1 Mg(2+) ion per subunit.</text>
</comment>
<evidence type="ECO:0000256" key="10">
    <source>
        <dbReference type="PIRNR" id="PIRNR001558"/>
    </source>
</evidence>
<dbReference type="Proteomes" id="UP000053558">
    <property type="component" value="Unassembled WGS sequence"/>
</dbReference>
<feature type="binding site" evidence="12">
    <location>
        <position position="418"/>
    </location>
    <ligand>
        <name>Mg(2+)</name>
        <dbReference type="ChEBI" id="CHEBI:18420"/>
    </ligand>
</feature>
<dbReference type="Pfam" id="PF03199">
    <property type="entry name" value="GSH_synthase"/>
    <property type="match status" value="1"/>
</dbReference>
<evidence type="ECO:0000256" key="7">
    <source>
        <dbReference type="ARBA" id="ARBA00022741"/>
    </source>
</evidence>
<dbReference type="Gene3D" id="3.40.50.1760">
    <property type="entry name" value="Glutathione synthase, substrate-binding domain superfamily, eukaryotic"/>
    <property type="match status" value="1"/>
</dbReference>
<dbReference type="OrthoDB" id="2020073at2759"/>
<dbReference type="GO" id="GO:0004363">
    <property type="term" value="F:glutathione synthase activity"/>
    <property type="evidence" value="ECO:0007669"/>
    <property type="project" value="UniProtKB-UniRule"/>
</dbReference>
<feature type="binding site" evidence="13">
    <location>
        <begin position="228"/>
        <end position="230"/>
    </location>
    <ligand>
        <name>substrate</name>
    </ligand>
</feature>
<dbReference type="Gene3D" id="3.30.1490.50">
    <property type="match status" value="1"/>
</dbReference>
<dbReference type="PIRSF" id="PIRSF001558">
    <property type="entry name" value="GSHase"/>
    <property type="match status" value="1"/>
</dbReference>
<keyword evidence="17" id="KW-1185">Reference proteome</keyword>
<comment type="similarity">
    <text evidence="2 10">Belongs to the eukaryotic GSH synthase family.</text>
</comment>
<dbReference type="InterPro" id="IPR014049">
    <property type="entry name" value="Glutathione_synthase_N_euk"/>
</dbReference>
<dbReference type="Gene3D" id="3.30.1490.80">
    <property type="match status" value="1"/>
</dbReference>
<feature type="binding site" evidence="13">
    <location>
        <begin position="157"/>
        <end position="160"/>
    </location>
    <ligand>
        <name>substrate</name>
    </ligand>
</feature>
<evidence type="ECO:0000256" key="6">
    <source>
        <dbReference type="ARBA" id="ARBA00022723"/>
    </source>
</evidence>
<evidence type="ECO:0000259" key="15">
    <source>
        <dbReference type="Pfam" id="PF03199"/>
    </source>
</evidence>
<sequence>MTKFDFASWPPALTREQLEALTLAATTYSLSHGLLYLPPAPTQPPAPTSAIHAPISLFPAPVPRRLFTEAVALQSVYNVLYARIAMDTEFLDSVMGAEVGVGRADEFVGTLWKGWKAIREEGVVQPLQLGLFRSDYLLHTESEGGSLSLKQVEFNTISSSFGTLSERAAAMHRHLHASTEYYGLSSHLTADNFPSNNTTAGLAEGLAQAHQHYGASGSRILFVIQPNERNVFDQRWLEYELLKTHDIHIIRQTFAQLATSATLSSPDRKLLVNGHEISTVYFRAGYVPTDYPDPSYYQTRFLLEKSRAINCPSIPLQLAGGKKVQEALTKPGVLERFLSDSKWGTQYNDEQLKRVRGTWMDMWALDEDDTDALSSVSAPSPPSSSSSPSPASTSSTEPAGVRRALAQHASLVLKPQREGGGNNVYKSSIPPFLATLPPAEREAWIAMALIVPPKSVSSYLVRAGAGGTEGAVRSEVISELGIFGWAVFGGGEVKGEKEVGWLVRTKGTESDEGGVAAGFSVLDSIVLVDE</sequence>
<feature type="binding site" evidence="12">
    <location>
        <position position="153"/>
    </location>
    <ligand>
        <name>Mg(2+)</name>
        <dbReference type="ChEBI" id="CHEBI:18420"/>
    </ligand>
</feature>
<evidence type="ECO:0000256" key="14">
    <source>
        <dbReference type="SAM" id="MobiDB-lite"/>
    </source>
</evidence>
<dbReference type="SUPFAM" id="SSF56059">
    <property type="entry name" value="Glutathione synthetase ATP-binding domain-like"/>
    <property type="match status" value="1"/>
</dbReference>
<dbReference type="OMA" id="NGLVMYP"/>
<feature type="domain" description="Glutathione synthase substrate-binding" evidence="15">
    <location>
        <begin position="220"/>
        <end position="319"/>
    </location>
</feature>
<feature type="binding site" evidence="11">
    <location>
        <position position="504"/>
    </location>
    <ligand>
        <name>substrate</name>
    </ligand>
</feature>
<feature type="binding site" evidence="11">
    <location>
        <position position="425"/>
    </location>
    <ligand>
        <name>ATP</name>
        <dbReference type="ChEBI" id="CHEBI:30616"/>
    </ligand>
</feature>
<dbReference type="GO" id="GO:0000287">
    <property type="term" value="F:magnesium ion binding"/>
    <property type="evidence" value="ECO:0007669"/>
    <property type="project" value="UniProtKB-UniRule"/>
</dbReference>
<dbReference type="GO" id="GO:0005829">
    <property type="term" value="C:cytosol"/>
    <property type="evidence" value="ECO:0007669"/>
    <property type="project" value="TreeGrafter"/>
</dbReference>
<evidence type="ECO:0000256" key="9">
    <source>
        <dbReference type="ARBA" id="ARBA00022842"/>
    </source>
</evidence>
<feature type="binding site" evidence="11">
    <location>
        <begin position="414"/>
        <end position="423"/>
    </location>
    <ligand>
        <name>ATP</name>
        <dbReference type="ChEBI" id="CHEBI:30616"/>
    </ligand>
</feature>
<dbReference type="Gene3D" id="3.30.470.20">
    <property type="entry name" value="ATP-grasp fold, B domain"/>
    <property type="match status" value="1"/>
</dbReference>
<dbReference type="EC" id="6.3.2.3" evidence="10"/>
<comment type="caution">
    <text evidence="16">The sequence shown here is derived from an EMBL/GenBank/DDBJ whole genome shotgun (WGS) entry which is preliminary data.</text>
</comment>
<evidence type="ECO:0000256" key="13">
    <source>
        <dbReference type="PIRSR" id="PIRSR001558-3"/>
    </source>
</evidence>
<feature type="region of interest" description="Disordered" evidence="14">
    <location>
        <begin position="370"/>
        <end position="400"/>
    </location>
</feature>
<keyword evidence="8 10" id="KW-0067">ATP-binding</keyword>
<feature type="binding site" evidence="11">
    <location>
        <begin position="447"/>
        <end position="450"/>
    </location>
    <ligand>
        <name>ATP</name>
        <dbReference type="ChEBI" id="CHEBI:30616"/>
    </ligand>
</feature>
<dbReference type="GO" id="GO:0005524">
    <property type="term" value="F:ATP binding"/>
    <property type="evidence" value="ECO:0007669"/>
    <property type="project" value="UniProtKB-UniRule"/>
</dbReference>
<feature type="binding site" evidence="13">
    <location>
        <begin position="515"/>
        <end position="516"/>
    </location>
    <ligand>
        <name>substrate</name>
    </ligand>
</feature>
<keyword evidence="4 10" id="KW-0436">Ligase</keyword>
<dbReference type="GeneID" id="19198508"/>
<reference evidence="17" key="1">
    <citation type="journal article" date="2012" name="Science">
        <title>The Paleozoic origin of enzymatic lignin decomposition reconstructed from 31 fungal genomes.</title>
        <authorList>
            <person name="Floudas D."/>
            <person name="Binder M."/>
            <person name="Riley R."/>
            <person name="Barry K."/>
            <person name="Blanchette R.A."/>
            <person name="Henrissat B."/>
            <person name="Martinez A.T."/>
            <person name="Otillar R."/>
            <person name="Spatafora J.W."/>
            <person name="Yadav J.S."/>
            <person name="Aerts A."/>
            <person name="Benoit I."/>
            <person name="Boyd A."/>
            <person name="Carlson A."/>
            <person name="Copeland A."/>
            <person name="Coutinho P.M."/>
            <person name="de Vries R.P."/>
            <person name="Ferreira P."/>
            <person name="Findley K."/>
            <person name="Foster B."/>
            <person name="Gaskell J."/>
            <person name="Glotzer D."/>
            <person name="Gorecki P."/>
            <person name="Heitman J."/>
            <person name="Hesse C."/>
            <person name="Hori C."/>
            <person name="Igarashi K."/>
            <person name="Jurgens J.A."/>
            <person name="Kallen N."/>
            <person name="Kersten P."/>
            <person name="Kohler A."/>
            <person name="Kuees U."/>
            <person name="Kumar T.K.A."/>
            <person name="Kuo A."/>
            <person name="LaButti K."/>
            <person name="Larrondo L.F."/>
            <person name="Lindquist E."/>
            <person name="Ling A."/>
            <person name="Lombard V."/>
            <person name="Lucas S."/>
            <person name="Lundell T."/>
            <person name="Martin R."/>
            <person name="McLaughlin D.J."/>
            <person name="Morgenstern I."/>
            <person name="Morin E."/>
            <person name="Murat C."/>
            <person name="Nagy L.G."/>
            <person name="Nolan M."/>
            <person name="Ohm R.A."/>
            <person name="Patyshakuliyeva A."/>
            <person name="Rokas A."/>
            <person name="Ruiz-Duenas F.J."/>
            <person name="Sabat G."/>
            <person name="Salamov A."/>
            <person name="Samejima M."/>
            <person name="Schmutz J."/>
            <person name="Slot J.C."/>
            <person name="St John F."/>
            <person name="Stenlid J."/>
            <person name="Sun H."/>
            <person name="Sun S."/>
            <person name="Syed K."/>
            <person name="Tsang A."/>
            <person name="Wiebenga A."/>
            <person name="Young D."/>
            <person name="Pisabarro A."/>
            <person name="Eastwood D.C."/>
            <person name="Martin F."/>
            <person name="Cullen D."/>
            <person name="Grigoriev I.V."/>
            <person name="Hibbett D.S."/>
        </authorList>
    </citation>
    <scope>NUCLEOTIDE SEQUENCE [LARGE SCALE GENOMIC DNA]</scope>
    <source>
        <strain evidence="17">RWD-64-598 SS2</strain>
    </source>
</reference>
<comment type="catalytic activity">
    <reaction evidence="10">
        <text>gamma-L-glutamyl-L-cysteine + glycine + ATP = glutathione + ADP + phosphate + H(+)</text>
        <dbReference type="Rhea" id="RHEA:13557"/>
        <dbReference type="ChEBI" id="CHEBI:15378"/>
        <dbReference type="ChEBI" id="CHEBI:30616"/>
        <dbReference type="ChEBI" id="CHEBI:43474"/>
        <dbReference type="ChEBI" id="CHEBI:57305"/>
        <dbReference type="ChEBI" id="CHEBI:57925"/>
        <dbReference type="ChEBI" id="CHEBI:58173"/>
        <dbReference type="ChEBI" id="CHEBI:456216"/>
        <dbReference type="EC" id="6.3.2.3"/>
    </reaction>
</comment>
<feature type="compositionally biased region" description="Low complexity" evidence="14">
    <location>
        <begin position="374"/>
        <end position="396"/>
    </location>
</feature>
<dbReference type="FunFam" id="3.40.50.1760:FF:000001">
    <property type="entry name" value="Glutathione synthetase"/>
    <property type="match status" value="1"/>
</dbReference>